<dbReference type="Pfam" id="PF17963">
    <property type="entry name" value="Big_9"/>
    <property type="match status" value="1"/>
</dbReference>
<dbReference type="STRING" id="1077947.SAMN05216227_100873"/>
<proteinExistence type="predicted"/>
<name>A0A1H8E625_9RHOB</name>
<gene>
    <name evidence="3" type="ORF">SAMN05216227_100873</name>
</gene>
<dbReference type="Pfam" id="PF13403">
    <property type="entry name" value="Hint_2"/>
    <property type="match status" value="1"/>
</dbReference>
<dbReference type="Proteomes" id="UP000183002">
    <property type="component" value="Unassembled WGS sequence"/>
</dbReference>
<dbReference type="InterPro" id="IPR028992">
    <property type="entry name" value="Hedgehog/Intein_dom"/>
</dbReference>
<feature type="compositionally biased region" description="Polar residues" evidence="1">
    <location>
        <begin position="67"/>
        <end position="79"/>
    </location>
</feature>
<sequence length="524" mass="55149">MATGAELGYQTNASALAMANTIFGPGVTVNSASYSGPANSSAIYTNGGLSAGVTPSQTGVIMSTGNVRDFTQSSGDPNRSTGTSTNTSGFDNRSDFNTIAGTNTYDAVWMDVDFTPTGNTMTMSFVFSSEEYPEFINSQFNDVVGVWVNGTHVPITVGNGATSVNNINGNTQQNLFVSNTNDAFNTEMDGFTITLSLTMPVNAGVTNSIRIGIADAADANYDSNLLIAANSVQTVLIATDDNVNINPYGSKTVNVLDNDLMLPGGTLVITHINGVAVTVGSTVTLPSGQTVQLNADGTFTVIGDGQIESKTFTYTISDGLGNTDVGFVTVNSIPCFVAGTAILTPDGEVAVESLLPGDLVMTHDDGAQPLRWIGRRVVAATGSFAPVHIRAGTFGPHADLMVSPLHRILIRDSLAELLFGETDVLVAAKDLVNGSSVRYMEGGEVEYVHLLFDRHQVIFSEGLATESFLPGPQTTKSFEADIMAEICALFPEIDPETGNGYSPAARRTLRPFEAHLLFPDSRAA</sequence>
<evidence type="ECO:0000256" key="1">
    <source>
        <dbReference type="SAM" id="MobiDB-lite"/>
    </source>
</evidence>
<dbReference type="AlphaFoldDB" id="A0A1H8E625"/>
<keyword evidence="4" id="KW-1185">Reference proteome</keyword>
<dbReference type="NCBIfam" id="NF038133">
    <property type="entry name" value="choice_anch_L"/>
    <property type="match status" value="1"/>
</dbReference>
<evidence type="ECO:0000313" key="3">
    <source>
        <dbReference type="EMBL" id="SEN15021.1"/>
    </source>
</evidence>
<feature type="region of interest" description="Disordered" evidence="1">
    <location>
        <begin position="67"/>
        <end position="93"/>
    </location>
</feature>
<feature type="compositionally biased region" description="Low complexity" evidence="1">
    <location>
        <begin position="80"/>
        <end position="89"/>
    </location>
</feature>
<dbReference type="EMBL" id="FOCO01000008">
    <property type="protein sequence ID" value="SEN15021.1"/>
    <property type="molecule type" value="Genomic_DNA"/>
</dbReference>
<feature type="domain" description="Hedgehog/Intein (Hint)" evidence="2">
    <location>
        <begin position="334"/>
        <end position="471"/>
    </location>
</feature>
<organism evidence="3 4">
    <name type="scientific">Pseudorhodobacter antarcticus</name>
    <dbReference type="NCBI Taxonomy" id="1077947"/>
    <lineage>
        <taxon>Bacteria</taxon>
        <taxon>Pseudomonadati</taxon>
        <taxon>Pseudomonadota</taxon>
        <taxon>Alphaproteobacteria</taxon>
        <taxon>Rhodobacterales</taxon>
        <taxon>Paracoccaceae</taxon>
        <taxon>Pseudorhodobacter</taxon>
    </lineage>
</organism>
<dbReference type="InterPro" id="IPR036844">
    <property type="entry name" value="Hint_dom_sf"/>
</dbReference>
<evidence type="ECO:0000313" key="4">
    <source>
        <dbReference type="Proteomes" id="UP000183002"/>
    </source>
</evidence>
<protein>
    <submittedName>
        <fullName evidence="3">Hint domain-containing protein</fullName>
    </submittedName>
</protein>
<dbReference type="InterPro" id="IPR049804">
    <property type="entry name" value="Choice_anch_L"/>
</dbReference>
<dbReference type="SUPFAM" id="SSF51294">
    <property type="entry name" value="Hedgehog/intein (Hint) domain"/>
    <property type="match status" value="1"/>
</dbReference>
<reference evidence="3 4" key="1">
    <citation type="submission" date="2016-10" db="EMBL/GenBank/DDBJ databases">
        <authorList>
            <person name="de Groot N.N."/>
        </authorList>
    </citation>
    <scope>NUCLEOTIDE SEQUENCE [LARGE SCALE GENOMIC DNA]</scope>
    <source>
        <strain evidence="3 4">CGMCC 1.10836</strain>
    </source>
</reference>
<dbReference type="Gene3D" id="2.170.16.10">
    <property type="entry name" value="Hedgehog/Intein (Hint) domain"/>
    <property type="match status" value="1"/>
</dbReference>
<accession>A0A1H8E625</accession>
<evidence type="ECO:0000259" key="2">
    <source>
        <dbReference type="Pfam" id="PF13403"/>
    </source>
</evidence>
<dbReference type="RefSeq" id="WP_414811685.1">
    <property type="nucleotide sequence ID" value="NZ_FOCO01000008.1"/>
</dbReference>